<dbReference type="InterPro" id="IPR051446">
    <property type="entry name" value="HTH_trans_reg/aminotransferase"/>
</dbReference>
<dbReference type="EMBL" id="FLOB01000001">
    <property type="protein sequence ID" value="SBS25454.1"/>
    <property type="molecule type" value="Genomic_DNA"/>
</dbReference>
<proteinExistence type="inferred from homology"/>
<dbReference type="GO" id="GO:0030170">
    <property type="term" value="F:pyridoxal phosphate binding"/>
    <property type="evidence" value="ECO:0007669"/>
    <property type="project" value="InterPro"/>
</dbReference>
<evidence type="ECO:0000256" key="3">
    <source>
        <dbReference type="ARBA" id="ARBA00023015"/>
    </source>
</evidence>
<dbReference type="SUPFAM" id="SSF53383">
    <property type="entry name" value="PLP-dependent transferases"/>
    <property type="match status" value="1"/>
</dbReference>
<dbReference type="AlphaFoldDB" id="A0A1A8T1E1"/>
<dbReference type="InterPro" id="IPR036388">
    <property type="entry name" value="WH-like_DNA-bd_sf"/>
</dbReference>
<dbReference type="InterPro" id="IPR015424">
    <property type="entry name" value="PyrdxlP-dep_Trfase"/>
</dbReference>
<dbReference type="SUPFAM" id="SSF46785">
    <property type="entry name" value="Winged helix' DNA-binding domain"/>
    <property type="match status" value="1"/>
</dbReference>
<sequence>MKHAVASLRFSLSEDAPYYQQLIEQIQHGIASGQLSVNDKLPSSRTLALSLGVSRSTTSRAYEQLIAEGILVSEQKRGVFVAATTISSIAAQSVRATSPIEVEKMANEEKTVEQAWLAFDSGADVSVFPSKEWAASMRRSWLKPDWRVLNGDYESGLPALKEAIRDYLYQVRGLLCDGEQVFLTAGNRDALLQLQHVFVSVAKKAKWWVEDPTYLPIIETLSQQGNVGLLPMDDDGACLQTADNSSFSPDNIAVLTPGRQYPLGITMSSPRRQEWIQRLQDPSSSWWLVEDDYDNEFVYQGRSNVPLMQTASLHEVAKDRLFFIGSFSKVLFRGLRLGFIIAPLKHAKQLARSQKLLGSSVSLPIQPAVADFMIQGNFGRHMNRMRRYYRLKRDALLALLEACLVPWFVWQRPSGGMHVLIELAPCWFDELRGPVETMEADKSKGLKPPLWDEVIAARMKEQGLLLSTLSSHFVKKPSRQGFILGFSSTPEDVMRVLVQALAEVCRELCPRDRHIRV</sequence>
<dbReference type="GO" id="GO:0003700">
    <property type="term" value="F:DNA-binding transcription factor activity"/>
    <property type="evidence" value="ECO:0007669"/>
    <property type="project" value="InterPro"/>
</dbReference>
<evidence type="ECO:0000313" key="8">
    <source>
        <dbReference type="Proteomes" id="UP000092544"/>
    </source>
</evidence>
<organism evidence="7 8">
    <name type="scientific">Marinomonas spartinae</name>
    <dbReference type="NCBI Taxonomy" id="1792290"/>
    <lineage>
        <taxon>Bacteria</taxon>
        <taxon>Pseudomonadati</taxon>
        <taxon>Pseudomonadota</taxon>
        <taxon>Gammaproteobacteria</taxon>
        <taxon>Oceanospirillales</taxon>
        <taxon>Oceanospirillaceae</taxon>
        <taxon>Marinomonas</taxon>
    </lineage>
</organism>
<dbReference type="Gene3D" id="1.10.10.10">
    <property type="entry name" value="Winged helix-like DNA-binding domain superfamily/Winged helix DNA-binding domain"/>
    <property type="match status" value="1"/>
</dbReference>
<accession>A0A1A8T1E1</accession>
<dbReference type="InterPro" id="IPR004839">
    <property type="entry name" value="Aminotransferase_I/II_large"/>
</dbReference>
<evidence type="ECO:0000256" key="2">
    <source>
        <dbReference type="ARBA" id="ARBA00022898"/>
    </source>
</evidence>
<dbReference type="InterPro" id="IPR036390">
    <property type="entry name" value="WH_DNA-bd_sf"/>
</dbReference>
<dbReference type="PANTHER" id="PTHR46577">
    <property type="entry name" value="HTH-TYPE TRANSCRIPTIONAL REGULATORY PROTEIN GABR"/>
    <property type="match status" value="1"/>
</dbReference>
<comment type="similarity">
    <text evidence="1">In the C-terminal section; belongs to the class-I pyridoxal-phosphate-dependent aminotransferase family.</text>
</comment>
<evidence type="ECO:0000256" key="1">
    <source>
        <dbReference type="ARBA" id="ARBA00005384"/>
    </source>
</evidence>
<dbReference type="CDD" id="cd07377">
    <property type="entry name" value="WHTH_GntR"/>
    <property type="match status" value="1"/>
</dbReference>
<dbReference type="GO" id="GO:0003677">
    <property type="term" value="F:DNA binding"/>
    <property type="evidence" value="ECO:0007669"/>
    <property type="project" value="UniProtKB-KW"/>
</dbReference>
<keyword evidence="4" id="KW-0238">DNA-binding</keyword>
<protein>
    <submittedName>
        <fullName evidence="7">HTH-type transcriptional regulatory protein GabR</fullName>
    </submittedName>
</protein>
<dbReference type="Pfam" id="PF00392">
    <property type="entry name" value="GntR"/>
    <property type="match status" value="1"/>
</dbReference>
<dbReference type="InterPro" id="IPR015421">
    <property type="entry name" value="PyrdxlP-dep_Trfase_major"/>
</dbReference>
<evidence type="ECO:0000313" key="7">
    <source>
        <dbReference type="EMBL" id="SBS25454.1"/>
    </source>
</evidence>
<dbReference type="Gene3D" id="3.40.640.10">
    <property type="entry name" value="Type I PLP-dependent aspartate aminotransferase-like (Major domain)"/>
    <property type="match status" value="1"/>
</dbReference>
<evidence type="ECO:0000256" key="5">
    <source>
        <dbReference type="ARBA" id="ARBA00023163"/>
    </source>
</evidence>
<keyword evidence="5" id="KW-0804">Transcription</keyword>
<evidence type="ECO:0000259" key="6">
    <source>
        <dbReference type="PROSITE" id="PS50949"/>
    </source>
</evidence>
<gene>
    <name evidence="7" type="primary">gabR</name>
    <name evidence="7" type="ORF">MSP8886_00284</name>
</gene>
<dbReference type="Proteomes" id="UP000092544">
    <property type="component" value="Unassembled WGS sequence"/>
</dbReference>
<keyword evidence="8" id="KW-1185">Reference proteome</keyword>
<dbReference type="CDD" id="cd00609">
    <property type="entry name" value="AAT_like"/>
    <property type="match status" value="1"/>
</dbReference>
<keyword evidence="2" id="KW-0663">Pyridoxal phosphate</keyword>
<dbReference type="PANTHER" id="PTHR46577:SF1">
    <property type="entry name" value="HTH-TYPE TRANSCRIPTIONAL REGULATORY PROTEIN GABR"/>
    <property type="match status" value="1"/>
</dbReference>
<reference evidence="7 8" key="1">
    <citation type="submission" date="2016-06" db="EMBL/GenBank/DDBJ databases">
        <authorList>
            <person name="Kjaerup R.B."/>
            <person name="Dalgaard T.S."/>
            <person name="Juul-Madsen H.R."/>
        </authorList>
    </citation>
    <scope>NUCLEOTIDE SEQUENCE [LARGE SCALE GENOMIC DNA]</scope>
    <source>
        <strain evidence="7 8">CECT 8886</strain>
    </source>
</reference>
<keyword evidence="3" id="KW-0805">Transcription regulation</keyword>
<dbReference type="InterPro" id="IPR000524">
    <property type="entry name" value="Tscrpt_reg_HTH_GntR"/>
</dbReference>
<dbReference type="PRINTS" id="PR00035">
    <property type="entry name" value="HTHGNTR"/>
</dbReference>
<name>A0A1A8T1E1_9GAMM</name>
<dbReference type="PROSITE" id="PS50949">
    <property type="entry name" value="HTH_GNTR"/>
    <property type="match status" value="1"/>
</dbReference>
<dbReference type="RefSeq" id="WP_245659000.1">
    <property type="nucleotide sequence ID" value="NZ_FLOB01000001.1"/>
</dbReference>
<dbReference type="Pfam" id="PF00155">
    <property type="entry name" value="Aminotran_1_2"/>
    <property type="match status" value="1"/>
</dbReference>
<evidence type="ECO:0000256" key="4">
    <source>
        <dbReference type="ARBA" id="ARBA00023125"/>
    </source>
</evidence>
<dbReference type="SMART" id="SM00345">
    <property type="entry name" value="HTH_GNTR"/>
    <property type="match status" value="1"/>
</dbReference>
<feature type="domain" description="HTH gntR-type" evidence="6">
    <location>
        <begin position="16"/>
        <end position="84"/>
    </location>
</feature>
<dbReference type="STRING" id="1792290.MSP8886_00284"/>